<dbReference type="Pfam" id="PF22422">
    <property type="entry name" value="MGH1-like_GH"/>
    <property type="match status" value="1"/>
</dbReference>
<proteinExistence type="predicted"/>
<dbReference type="Pfam" id="PF21152">
    <property type="entry name" value="YgjK_N"/>
    <property type="match status" value="2"/>
</dbReference>
<dbReference type="InterPro" id="IPR001661">
    <property type="entry name" value="Glyco_hydro_37"/>
</dbReference>
<dbReference type="Gene3D" id="2.70.98.50">
    <property type="entry name" value="putative glycoside hydrolase family protein from bacillus halodurans"/>
    <property type="match status" value="2"/>
</dbReference>
<name>A0A5P3X909_PARBF</name>
<dbReference type="InterPro" id="IPR008928">
    <property type="entry name" value="6-hairpin_glycosidase_sf"/>
</dbReference>
<dbReference type="InterPro" id="IPR012341">
    <property type="entry name" value="6hp_glycosidase-like_sf"/>
</dbReference>
<dbReference type="AlphaFoldDB" id="A0A5P3X909"/>
<gene>
    <name evidence="3" type="ORF">D4A35_02070</name>
</gene>
<dbReference type="InterPro" id="IPR048450">
    <property type="entry name" value="YgjK_N"/>
</dbReference>
<dbReference type="GO" id="GO:0004555">
    <property type="term" value="F:alpha,alpha-trehalase activity"/>
    <property type="evidence" value="ECO:0007669"/>
    <property type="project" value="InterPro"/>
</dbReference>
<protein>
    <submittedName>
        <fullName evidence="3">Cell wall surface anchor family protein</fullName>
    </submittedName>
</protein>
<dbReference type="PANTHER" id="PTHR23403">
    <property type="entry name" value="TREHALASE"/>
    <property type="match status" value="1"/>
</dbReference>
<feature type="domain" description="Glucosidase YgjK N-terminal" evidence="1">
    <location>
        <begin position="17"/>
        <end position="77"/>
    </location>
</feature>
<evidence type="ECO:0000313" key="4">
    <source>
        <dbReference type="Proteomes" id="UP000326961"/>
    </source>
</evidence>
<feature type="domain" description="Glucosidase YgjK N-terminal" evidence="1">
    <location>
        <begin position="80"/>
        <end position="233"/>
    </location>
</feature>
<feature type="domain" description="Mannosylglycerate hydrolase MGH1-like glycoside hydrolase" evidence="2">
    <location>
        <begin position="288"/>
        <end position="654"/>
    </location>
</feature>
<sequence length="666" mass="78053">MDYNNSINIFANPTIEVYDEKLNNKYNIFSDRGAWHGYYLPDNKDLYGGFPGPLIIAQEYPINLSKNISKIIIEDLKKGLIFISSRSSLIRINIKNKEKDIKNLKIGFEGELFNKYINVVDKRIRNCNQSLEKSNYGVRIKFNNLYDPTSYISNDETIFEMKTSTETNTKIYNNNYISYLNKCFKLKPYEKIDVYYTHSYTFTKGEYIKELKIVDKALLNPKIYFDENSKMWNTYLNSIESKINIDKIYKKVAVKCINTLITNYKSSAGALKHGGIFPSTSYHYFNGLWAWDSFKQVVALSKFDIDIAKENIRAIFDYQIKDNDRLRSQDKGAIIDCIFYNMSKERNGLGVNWNERNSKPPLATWAVYKIYEESEDLDFLKEMYPKLVDYHNWWYKNRDFNKNGIAEYGAMVDKCNILDEDIIMSAAWESGMDNAVRFDNDNLDIKVYKNITNDIITGYSLNQESVDLNSFLYKEKVLLSKIAQKLNYIKDSEKYEEEANYVKKYINKNMYDIKTGYYYDLQINQDKYKLLVNRGKGTEGFIPLWANISTREQAKAVRDNVMDENKFNTFMPIPTASKDNPKYDPNRYWRGPVWLDQALFLIEGLRNYGYYEDAKLIAYKLFNNAKGLTESDPIRENYNPETGEGLHATNFSWSAAAYYLIYTEVL</sequence>
<dbReference type="RefSeq" id="WP_150885601.1">
    <property type="nucleotide sequence ID" value="NZ_CP032452.1"/>
</dbReference>
<accession>A0A5P3X909</accession>
<dbReference type="SUPFAM" id="SSF48208">
    <property type="entry name" value="Six-hairpin glycosidases"/>
    <property type="match status" value="1"/>
</dbReference>
<reference evidence="3 4" key="1">
    <citation type="submission" date="2018-09" db="EMBL/GenBank/DDBJ databases">
        <title>A clostridial neurotoxin that targets Anopheles mosquitoes.</title>
        <authorList>
            <person name="Contreras E."/>
            <person name="Masuyer G."/>
            <person name="Qureshi N."/>
            <person name="Chawla S."/>
            <person name="Lim H.L."/>
            <person name="Chen J."/>
            <person name="Stenmark P."/>
            <person name="Gill S."/>
        </authorList>
    </citation>
    <scope>NUCLEOTIDE SEQUENCE [LARGE SCALE GENOMIC DNA]</scope>
    <source>
        <strain evidence="3 4">Cbm</strain>
    </source>
</reference>
<evidence type="ECO:0000259" key="1">
    <source>
        <dbReference type="Pfam" id="PF21152"/>
    </source>
</evidence>
<evidence type="ECO:0000259" key="2">
    <source>
        <dbReference type="Pfam" id="PF22422"/>
    </source>
</evidence>
<dbReference type="Gene3D" id="1.50.10.10">
    <property type="match status" value="1"/>
</dbReference>
<dbReference type="Proteomes" id="UP000326961">
    <property type="component" value="Chromosome"/>
</dbReference>
<organism evidence="3 4">
    <name type="scientific">Paraclostridium bifermentans</name>
    <name type="common">Clostridium bifermentans</name>
    <dbReference type="NCBI Taxonomy" id="1490"/>
    <lineage>
        <taxon>Bacteria</taxon>
        <taxon>Bacillati</taxon>
        <taxon>Bacillota</taxon>
        <taxon>Clostridia</taxon>
        <taxon>Peptostreptococcales</taxon>
        <taxon>Peptostreptococcaceae</taxon>
        <taxon>Paraclostridium</taxon>
    </lineage>
</organism>
<evidence type="ECO:0000313" key="3">
    <source>
        <dbReference type="EMBL" id="QEZ67778.1"/>
    </source>
</evidence>
<dbReference type="PANTHER" id="PTHR23403:SF1">
    <property type="entry name" value="TREHALASE"/>
    <property type="match status" value="1"/>
</dbReference>
<dbReference type="GO" id="GO:0005993">
    <property type="term" value="P:trehalose catabolic process"/>
    <property type="evidence" value="ECO:0007669"/>
    <property type="project" value="TreeGrafter"/>
</dbReference>
<dbReference type="EMBL" id="CP032452">
    <property type="protein sequence ID" value="QEZ67778.1"/>
    <property type="molecule type" value="Genomic_DNA"/>
</dbReference>
<dbReference type="InterPro" id="IPR054491">
    <property type="entry name" value="MGH1-like_GH"/>
</dbReference>